<reference evidence="5 6" key="1">
    <citation type="submission" date="2023-07" db="EMBL/GenBank/DDBJ databases">
        <title>Genomic Encyclopedia of Type Strains, Phase IV (KMG-IV): sequencing the most valuable type-strain genomes for metagenomic binning, comparative biology and taxonomic classification.</title>
        <authorList>
            <person name="Goeker M."/>
        </authorList>
    </citation>
    <scope>NUCLEOTIDE SEQUENCE [LARGE SCALE GENOMIC DNA]</scope>
    <source>
        <strain evidence="5 6">DSM 16784</strain>
    </source>
</reference>
<comment type="caution">
    <text evidence="2">Lacks conserved residue(s) required for the propagation of feature annotation.</text>
</comment>
<proteinExistence type="inferred from homology"/>
<keyword evidence="6" id="KW-1185">Reference proteome</keyword>
<evidence type="ECO:0000256" key="4">
    <source>
        <dbReference type="SAM" id="MobiDB-lite"/>
    </source>
</evidence>
<evidence type="ECO:0000313" key="5">
    <source>
        <dbReference type="EMBL" id="MDQ0361129.1"/>
    </source>
</evidence>
<comment type="subunit">
    <text evidence="2">Homotetramer.</text>
</comment>
<sequence>MNKVLLTGRITKDLELRKTQSGTSVIRFTLAVNRRFKQEGQPDADFISCTAWGKTAETMGQYLHKGSLIGVEGRITTGTYQDKDGRTVYTTDVTIENFDFLESRSTAGAQTQSYTPQYAPQDQVQNSGYTQDQSSSVADDFANDTLDIASDDLPF</sequence>
<dbReference type="InterPro" id="IPR000424">
    <property type="entry name" value="Primosome_PriB/ssb"/>
</dbReference>
<evidence type="ECO:0000256" key="2">
    <source>
        <dbReference type="HAMAP-Rule" id="MF_00984"/>
    </source>
</evidence>
<dbReference type="PROSITE" id="PS50935">
    <property type="entry name" value="SSB"/>
    <property type="match status" value="1"/>
</dbReference>
<feature type="region of interest" description="Disordered" evidence="4">
    <location>
        <begin position="117"/>
        <end position="143"/>
    </location>
</feature>
<organism evidence="5 6">
    <name type="scientific">Breznakia pachnodae</name>
    <dbReference type="NCBI Taxonomy" id="265178"/>
    <lineage>
        <taxon>Bacteria</taxon>
        <taxon>Bacillati</taxon>
        <taxon>Bacillota</taxon>
        <taxon>Erysipelotrichia</taxon>
        <taxon>Erysipelotrichales</taxon>
        <taxon>Erysipelotrichaceae</taxon>
        <taxon>Breznakia</taxon>
    </lineage>
</organism>
<dbReference type="SUPFAM" id="SSF50249">
    <property type="entry name" value="Nucleic acid-binding proteins"/>
    <property type="match status" value="1"/>
</dbReference>
<keyword evidence="1 2" id="KW-0238">DNA-binding</keyword>
<gene>
    <name evidence="5" type="ORF">J2S15_001876</name>
</gene>
<dbReference type="Gene3D" id="2.40.50.140">
    <property type="entry name" value="Nucleic acid-binding proteins"/>
    <property type="match status" value="1"/>
</dbReference>
<feature type="compositionally biased region" description="Polar residues" evidence="4">
    <location>
        <begin position="117"/>
        <end position="137"/>
    </location>
</feature>
<dbReference type="EMBL" id="JAUSUR010000003">
    <property type="protein sequence ID" value="MDQ0361129.1"/>
    <property type="molecule type" value="Genomic_DNA"/>
</dbReference>
<dbReference type="PANTHER" id="PTHR10302">
    <property type="entry name" value="SINGLE-STRANDED DNA-BINDING PROTEIN"/>
    <property type="match status" value="1"/>
</dbReference>
<accession>A0ABU0E305</accession>
<dbReference type="PIRSF" id="PIRSF002070">
    <property type="entry name" value="SSB"/>
    <property type="match status" value="1"/>
</dbReference>
<protein>
    <recommendedName>
        <fullName evidence="2 3">Single-stranded DNA-binding protein</fullName>
        <shortName evidence="2">SSB</shortName>
    </recommendedName>
</protein>
<dbReference type="Pfam" id="PF00436">
    <property type="entry name" value="SSB"/>
    <property type="match status" value="1"/>
</dbReference>
<comment type="caution">
    <text evidence="5">The sequence shown here is derived from an EMBL/GenBank/DDBJ whole genome shotgun (WGS) entry which is preliminary data.</text>
</comment>
<dbReference type="GO" id="GO:0003677">
    <property type="term" value="F:DNA binding"/>
    <property type="evidence" value="ECO:0007669"/>
    <property type="project" value="UniProtKB-KW"/>
</dbReference>
<dbReference type="NCBIfam" id="TIGR00621">
    <property type="entry name" value="ssb"/>
    <property type="match status" value="1"/>
</dbReference>
<dbReference type="InterPro" id="IPR012340">
    <property type="entry name" value="NA-bd_OB-fold"/>
</dbReference>
<dbReference type="RefSeq" id="WP_307407597.1">
    <property type="nucleotide sequence ID" value="NZ_JAUSUR010000003.1"/>
</dbReference>
<dbReference type="PANTHER" id="PTHR10302:SF27">
    <property type="entry name" value="SINGLE-STRANDED DNA-BINDING PROTEIN"/>
    <property type="match status" value="1"/>
</dbReference>
<evidence type="ECO:0000313" key="6">
    <source>
        <dbReference type="Proteomes" id="UP001230220"/>
    </source>
</evidence>
<dbReference type="Proteomes" id="UP001230220">
    <property type="component" value="Unassembled WGS sequence"/>
</dbReference>
<dbReference type="InterPro" id="IPR011344">
    <property type="entry name" value="ssDNA-bd"/>
</dbReference>
<dbReference type="HAMAP" id="MF_00984">
    <property type="entry name" value="SSB"/>
    <property type="match status" value="1"/>
</dbReference>
<name>A0ABU0E305_9FIRM</name>
<evidence type="ECO:0000256" key="3">
    <source>
        <dbReference type="PIRNR" id="PIRNR002070"/>
    </source>
</evidence>
<evidence type="ECO:0000256" key="1">
    <source>
        <dbReference type="ARBA" id="ARBA00023125"/>
    </source>
</evidence>
<dbReference type="CDD" id="cd04496">
    <property type="entry name" value="SSB_OBF"/>
    <property type="match status" value="1"/>
</dbReference>